<protein>
    <recommendedName>
        <fullName evidence="3">DUF2911 domain-containing protein</fullName>
    </recommendedName>
</protein>
<name>A0ABQ4S4R0_9HYPH</name>
<evidence type="ECO:0000313" key="1">
    <source>
        <dbReference type="EMBL" id="GJD97474.1"/>
    </source>
</evidence>
<evidence type="ECO:0000313" key="2">
    <source>
        <dbReference type="Proteomes" id="UP001055125"/>
    </source>
</evidence>
<reference evidence="1" key="2">
    <citation type="submission" date="2021-08" db="EMBL/GenBank/DDBJ databases">
        <authorList>
            <person name="Tani A."/>
            <person name="Ola A."/>
            <person name="Ogura Y."/>
            <person name="Katsura K."/>
            <person name="Hayashi T."/>
        </authorList>
    </citation>
    <scope>NUCLEOTIDE SEQUENCE</scope>
    <source>
        <strain evidence="1">DSM 19015</strain>
    </source>
</reference>
<dbReference type="Proteomes" id="UP001055125">
    <property type="component" value="Unassembled WGS sequence"/>
</dbReference>
<proteinExistence type="predicted"/>
<reference evidence="1" key="1">
    <citation type="journal article" date="2021" name="Front. Microbiol.">
        <title>Comprehensive Comparative Genomics and Phenotyping of Methylobacterium Species.</title>
        <authorList>
            <person name="Alessa O."/>
            <person name="Ogura Y."/>
            <person name="Fujitani Y."/>
            <person name="Takami H."/>
            <person name="Hayashi T."/>
            <person name="Sahin N."/>
            <person name="Tani A."/>
        </authorList>
    </citation>
    <scope>NUCLEOTIDE SEQUENCE</scope>
    <source>
        <strain evidence="1">DSM 19015</strain>
    </source>
</reference>
<sequence length="122" mass="12238">MADKVIAGAVFARAETADAFPLGGRVYSLPVDGDAPVALDGIVAEAGSLFMLDVPEGRVLYAGHAAQVGALQGAAARAVMFPLRAGTWTVAVTDAGQAVLRLLGDADFALKILAAATVDGTA</sequence>
<comment type="caution">
    <text evidence="1">The sequence shown here is derived from an EMBL/GenBank/DDBJ whole genome shotgun (WGS) entry which is preliminary data.</text>
</comment>
<dbReference type="EMBL" id="BPQP01000089">
    <property type="protein sequence ID" value="GJD97474.1"/>
    <property type="molecule type" value="Genomic_DNA"/>
</dbReference>
<accession>A0ABQ4S4R0</accession>
<dbReference type="RefSeq" id="WP_238246532.1">
    <property type="nucleotide sequence ID" value="NZ_BPQP01000089.1"/>
</dbReference>
<evidence type="ECO:0008006" key="3">
    <source>
        <dbReference type="Google" id="ProtNLM"/>
    </source>
</evidence>
<keyword evidence="2" id="KW-1185">Reference proteome</keyword>
<organism evidence="1 2">
    <name type="scientific">Methylobacterium iners</name>
    <dbReference type="NCBI Taxonomy" id="418707"/>
    <lineage>
        <taxon>Bacteria</taxon>
        <taxon>Pseudomonadati</taxon>
        <taxon>Pseudomonadota</taxon>
        <taxon>Alphaproteobacteria</taxon>
        <taxon>Hyphomicrobiales</taxon>
        <taxon>Methylobacteriaceae</taxon>
        <taxon>Methylobacterium</taxon>
    </lineage>
</organism>
<gene>
    <name evidence="1" type="ORF">OCOJLMKI_4705</name>
</gene>